<dbReference type="Pfam" id="PF03705">
    <property type="entry name" value="CheR_N"/>
    <property type="match status" value="1"/>
</dbReference>
<dbReference type="OrthoDB" id="9786165at2"/>
<dbReference type="InterPro" id="IPR050903">
    <property type="entry name" value="Bact_Chemotaxis_MeTrfase"/>
</dbReference>
<protein>
    <recommendedName>
        <fullName evidence="2">protein-glutamate O-methyltransferase</fullName>
        <ecNumber evidence="2">2.1.1.80</ecNumber>
    </recommendedName>
</protein>
<dbReference type="AlphaFoldDB" id="C6BV50"/>
<evidence type="ECO:0000256" key="5">
    <source>
        <dbReference type="ARBA" id="ARBA00022691"/>
    </source>
</evidence>
<dbReference type="Proteomes" id="UP000002601">
    <property type="component" value="Chromosome"/>
</dbReference>
<organism evidence="7 8">
    <name type="scientific">Maridesulfovibrio salexigens (strain ATCC 14822 / DSM 2638 / NCIMB 8403 / VKM B-1763)</name>
    <name type="common">Desulfovibrio salexigens</name>
    <dbReference type="NCBI Taxonomy" id="526222"/>
    <lineage>
        <taxon>Bacteria</taxon>
        <taxon>Pseudomonadati</taxon>
        <taxon>Thermodesulfobacteriota</taxon>
        <taxon>Desulfovibrionia</taxon>
        <taxon>Desulfovibrionales</taxon>
        <taxon>Desulfovibrionaceae</taxon>
        <taxon>Maridesulfovibrio</taxon>
    </lineage>
</organism>
<accession>C6BV50</accession>
<dbReference type="Gene3D" id="1.10.155.10">
    <property type="entry name" value="Chemotaxis receptor methyltransferase CheR, N-terminal domain"/>
    <property type="match status" value="1"/>
</dbReference>
<dbReference type="PIRSF" id="PIRSF000410">
    <property type="entry name" value="CheR"/>
    <property type="match status" value="1"/>
</dbReference>
<evidence type="ECO:0000313" key="8">
    <source>
        <dbReference type="Proteomes" id="UP000002601"/>
    </source>
</evidence>
<dbReference type="PRINTS" id="PR00996">
    <property type="entry name" value="CHERMTFRASE"/>
</dbReference>
<keyword evidence="8" id="KW-1185">Reference proteome</keyword>
<sequence length="292" mass="34025">MSGLFSGNGFSGNIKITQNEFLKLRDIIYELSGIYLQDNRRFLVENRFAPRLSELQLKSYSAYIEYLKKHPKGKSEELHMLTELITTNETSFFRDNPQLKVFRNYTLKELIDAGNKTGRREIRIWSAGCSSGEEPYTLAIILHEALKDDIRKWRIRITANDISTNVLKMAEKGLYTKYSLRTTPAHVISNYFIEKGNDIYQIKPEVKRLIKFGKINLNQDHSLKLVPKSHIVFCRNVIIYFDKEMKRKVLSAFHNNLLDNGHLYVGHSESLHIVNDMFKPRQHAGTITYHKI</sequence>
<dbReference type="HOGENOM" id="CLU_025854_0_1_7"/>
<dbReference type="RefSeq" id="WP_015851841.1">
    <property type="nucleotide sequence ID" value="NC_012881.1"/>
</dbReference>
<dbReference type="eggNOG" id="COG1352">
    <property type="taxonomic scope" value="Bacteria"/>
</dbReference>
<reference evidence="7 8" key="1">
    <citation type="submission" date="2009-06" db="EMBL/GenBank/DDBJ databases">
        <title>Complete sequence of Desulfovibrio salexigens DSM 2638.</title>
        <authorList>
            <consortium name="US DOE Joint Genome Institute"/>
            <person name="Lucas S."/>
            <person name="Copeland A."/>
            <person name="Lapidus A."/>
            <person name="Glavina del Rio T."/>
            <person name="Tice H."/>
            <person name="Bruce D."/>
            <person name="Goodwin L."/>
            <person name="Pitluck S."/>
            <person name="Munk A.C."/>
            <person name="Brettin T."/>
            <person name="Detter J.C."/>
            <person name="Han C."/>
            <person name="Tapia R."/>
            <person name="Larimer F."/>
            <person name="Land M."/>
            <person name="Hauser L."/>
            <person name="Kyrpides N."/>
            <person name="Anderson I."/>
            <person name="Wall J.D."/>
            <person name="Arkin A.P."/>
            <person name="Dehal P."/>
            <person name="Chivian D."/>
            <person name="Giles B."/>
            <person name="Hazen T.C."/>
        </authorList>
    </citation>
    <scope>NUCLEOTIDE SEQUENCE [LARGE SCALE GENOMIC DNA]</scope>
    <source>
        <strain evidence="8">ATCC 14822 / DSM 2638 / NCIMB 8403 / VKM B-1763</strain>
    </source>
</reference>
<keyword evidence="3 7" id="KW-0489">Methyltransferase</keyword>
<dbReference type="PANTHER" id="PTHR24422">
    <property type="entry name" value="CHEMOTAXIS PROTEIN METHYLTRANSFERASE"/>
    <property type="match status" value="1"/>
</dbReference>
<dbReference type="InterPro" id="IPR022641">
    <property type="entry name" value="CheR_N"/>
</dbReference>
<dbReference type="SUPFAM" id="SSF53335">
    <property type="entry name" value="S-adenosyl-L-methionine-dependent methyltransferases"/>
    <property type="match status" value="1"/>
</dbReference>
<dbReference type="PROSITE" id="PS50123">
    <property type="entry name" value="CHER"/>
    <property type="match status" value="1"/>
</dbReference>
<evidence type="ECO:0000313" key="7">
    <source>
        <dbReference type="EMBL" id="ACS80025.1"/>
    </source>
</evidence>
<dbReference type="InterPro" id="IPR022642">
    <property type="entry name" value="CheR_C"/>
</dbReference>
<evidence type="ECO:0000259" key="6">
    <source>
        <dbReference type="PROSITE" id="PS50123"/>
    </source>
</evidence>
<keyword evidence="4 7" id="KW-0808">Transferase</keyword>
<dbReference type="STRING" id="526222.Desal_1965"/>
<dbReference type="SUPFAM" id="SSF47757">
    <property type="entry name" value="Chemotaxis receptor methyltransferase CheR, N-terminal domain"/>
    <property type="match status" value="1"/>
</dbReference>
<dbReference type="SMART" id="SM00138">
    <property type="entry name" value="MeTrc"/>
    <property type="match status" value="1"/>
</dbReference>
<dbReference type="PANTHER" id="PTHR24422:SF10">
    <property type="entry name" value="CHEMOTAXIS PROTEIN METHYLTRANSFERASE 2"/>
    <property type="match status" value="1"/>
</dbReference>
<dbReference type="GO" id="GO:0032259">
    <property type="term" value="P:methylation"/>
    <property type="evidence" value="ECO:0007669"/>
    <property type="project" value="UniProtKB-KW"/>
</dbReference>
<feature type="domain" description="CheR-type methyltransferase" evidence="6">
    <location>
        <begin position="9"/>
        <end position="292"/>
    </location>
</feature>
<proteinExistence type="predicted"/>
<dbReference type="EMBL" id="CP001649">
    <property type="protein sequence ID" value="ACS80025.1"/>
    <property type="molecule type" value="Genomic_DNA"/>
</dbReference>
<dbReference type="EC" id="2.1.1.80" evidence="2"/>
<evidence type="ECO:0000256" key="1">
    <source>
        <dbReference type="ARBA" id="ARBA00001541"/>
    </source>
</evidence>
<dbReference type="InterPro" id="IPR029063">
    <property type="entry name" value="SAM-dependent_MTases_sf"/>
</dbReference>
<gene>
    <name evidence="7" type="ordered locus">Desal_1965</name>
</gene>
<dbReference type="GO" id="GO:0008983">
    <property type="term" value="F:protein-glutamate O-methyltransferase activity"/>
    <property type="evidence" value="ECO:0007669"/>
    <property type="project" value="UniProtKB-EC"/>
</dbReference>
<keyword evidence="5" id="KW-0949">S-adenosyl-L-methionine</keyword>
<evidence type="ECO:0000256" key="2">
    <source>
        <dbReference type="ARBA" id="ARBA00012534"/>
    </source>
</evidence>
<dbReference type="Pfam" id="PF01739">
    <property type="entry name" value="CheR"/>
    <property type="match status" value="1"/>
</dbReference>
<dbReference type="InterPro" id="IPR036804">
    <property type="entry name" value="CheR_N_sf"/>
</dbReference>
<evidence type="ECO:0000256" key="4">
    <source>
        <dbReference type="ARBA" id="ARBA00022679"/>
    </source>
</evidence>
<name>C6BV50_MARSD</name>
<dbReference type="Gene3D" id="3.40.50.150">
    <property type="entry name" value="Vaccinia Virus protein VP39"/>
    <property type="match status" value="1"/>
</dbReference>
<dbReference type="KEGG" id="dsa:Desal_1965"/>
<evidence type="ECO:0000256" key="3">
    <source>
        <dbReference type="ARBA" id="ARBA00022603"/>
    </source>
</evidence>
<dbReference type="InterPro" id="IPR026024">
    <property type="entry name" value="Chemotaxis_MeTrfase_CheR"/>
</dbReference>
<dbReference type="InterPro" id="IPR000780">
    <property type="entry name" value="CheR_MeTrfase"/>
</dbReference>
<comment type="catalytic activity">
    <reaction evidence="1">
        <text>L-glutamyl-[protein] + S-adenosyl-L-methionine = [protein]-L-glutamate 5-O-methyl ester + S-adenosyl-L-homocysteine</text>
        <dbReference type="Rhea" id="RHEA:24452"/>
        <dbReference type="Rhea" id="RHEA-COMP:10208"/>
        <dbReference type="Rhea" id="RHEA-COMP:10311"/>
        <dbReference type="ChEBI" id="CHEBI:29973"/>
        <dbReference type="ChEBI" id="CHEBI:57856"/>
        <dbReference type="ChEBI" id="CHEBI:59789"/>
        <dbReference type="ChEBI" id="CHEBI:82795"/>
        <dbReference type="EC" id="2.1.1.80"/>
    </reaction>
</comment>